<organism evidence="3 4">
    <name type="scientific">Cudoniella acicularis</name>
    <dbReference type="NCBI Taxonomy" id="354080"/>
    <lineage>
        <taxon>Eukaryota</taxon>
        <taxon>Fungi</taxon>
        <taxon>Dikarya</taxon>
        <taxon>Ascomycota</taxon>
        <taxon>Pezizomycotina</taxon>
        <taxon>Leotiomycetes</taxon>
        <taxon>Helotiales</taxon>
        <taxon>Tricladiaceae</taxon>
        <taxon>Cudoniella</taxon>
    </lineage>
</organism>
<protein>
    <recommendedName>
        <fullName evidence="2">DUF6604 domain-containing protein</fullName>
    </recommendedName>
</protein>
<gene>
    <name evidence="3" type="ORF">G7Y89_g4432</name>
</gene>
<reference evidence="3 4" key="1">
    <citation type="submission" date="2020-03" db="EMBL/GenBank/DDBJ databases">
        <title>Draft Genome Sequence of Cudoniella acicularis.</title>
        <authorList>
            <person name="Buettner E."/>
            <person name="Kellner H."/>
        </authorList>
    </citation>
    <scope>NUCLEOTIDE SEQUENCE [LARGE SCALE GENOMIC DNA]</scope>
    <source>
        <strain evidence="3 4">DSM 108380</strain>
    </source>
</reference>
<evidence type="ECO:0000313" key="4">
    <source>
        <dbReference type="Proteomes" id="UP000566819"/>
    </source>
</evidence>
<evidence type="ECO:0000259" key="2">
    <source>
        <dbReference type="Pfam" id="PF20253"/>
    </source>
</evidence>
<evidence type="ECO:0000256" key="1">
    <source>
        <dbReference type="SAM" id="MobiDB-lite"/>
    </source>
</evidence>
<dbReference type="InterPro" id="IPR046539">
    <property type="entry name" value="DUF6604"/>
</dbReference>
<dbReference type="OrthoDB" id="5238236at2759"/>
<comment type="caution">
    <text evidence="3">The sequence shown here is derived from an EMBL/GenBank/DDBJ whole genome shotgun (WGS) entry which is preliminary data.</text>
</comment>
<keyword evidence="4" id="KW-1185">Reference proteome</keyword>
<feature type="region of interest" description="Disordered" evidence="1">
    <location>
        <begin position="98"/>
        <end position="120"/>
    </location>
</feature>
<feature type="region of interest" description="Disordered" evidence="1">
    <location>
        <begin position="139"/>
        <end position="165"/>
    </location>
</feature>
<name>A0A8H4RPH0_9HELO</name>
<feature type="compositionally biased region" description="Basic residues" evidence="1">
    <location>
        <begin position="148"/>
        <end position="159"/>
    </location>
</feature>
<sequence>MATIPPEWLSSTYKRYKTDTNTFTSWLTESAIDLDYQLMPPDSRSKCALEARSKCRDWYKTTFAGTNVSAHSTLEEENQGHGYFIGVLVDVLDTLKPKFEAPGQPELPQESQPSKSKPKPNVFELLEVENCVDINDVGLADLTLHRPNPTKKTTRSKRKSGPEAG</sequence>
<accession>A0A8H4RPH0</accession>
<dbReference type="Proteomes" id="UP000566819">
    <property type="component" value="Unassembled WGS sequence"/>
</dbReference>
<feature type="domain" description="DUF6604" evidence="2">
    <location>
        <begin position="48"/>
        <end position="158"/>
    </location>
</feature>
<proteinExistence type="predicted"/>
<dbReference type="EMBL" id="JAAMPI010000240">
    <property type="protein sequence ID" value="KAF4633694.1"/>
    <property type="molecule type" value="Genomic_DNA"/>
</dbReference>
<dbReference type="AlphaFoldDB" id="A0A8H4RPH0"/>
<evidence type="ECO:0000313" key="3">
    <source>
        <dbReference type="EMBL" id="KAF4633694.1"/>
    </source>
</evidence>
<dbReference type="Pfam" id="PF20253">
    <property type="entry name" value="DUF6604"/>
    <property type="match status" value="1"/>
</dbReference>